<evidence type="ECO:0000313" key="2">
    <source>
        <dbReference type="Proteomes" id="UP000250266"/>
    </source>
</evidence>
<dbReference type="SUPFAM" id="SSF52047">
    <property type="entry name" value="RNI-like"/>
    <property type="match status" value="1"/>
</dbReference>
<gene>
    <name evidence="1" type="ORF">K432DRAFT_388289</name>
</gene>
<name>A0A8E2JKG7_9PEZI</name>
<accession>A0A8E2JKG7</accession>
<keyword evidence="2" id="KW-1185">Reference proteome</keyword>
<dbReference type="Proteomes" id="UP000250266">
    <property type="component" value="Unassembled WGS sequence"/>
</dbReference>
<reference evidence="1 2" key="1">
    <citation type="journal article" date="2016" name="Nat. Commun.">
        <title>Ectomycorrhizal ecology is imprinted in the genome of the dominant symbiotic fungus Cenococcum geophilum.</title>
        <authorList>
            <consortium name="DOE Joint Genome Institute"/>
            <person name="Peter M."/>
            <person name="Kohler A."/>
            <person name="Ohm R.A."/>
            <person name="Kuo A."/>
            <person name="Krutzmann J."/>
            <person name="Morin E."/>
            <person name="Arend M."/>
            <person name="Barry K.W."/>
            <person name="Binder M."/>
            <person name="Choi C."/>
            <person name="Clum A."/>
            <person name="Copeland A."/>
            <person name="Grisel N."/>
            <person name="Haridas S."/>
            <person name="Kipfer T."/>
            <person name="LaButti K."/>
            <person name="Lindquist E."/>
            <person name="Lipzen A."/>
            <person name="Maire R."/>
            <person name="Meier B."/>
            <person name="Mihaltcheva S."/>
            <person name="Molinier V."/>
            <person name="Murat C."/>
            <person name="Poggeler S."/>
            <person name="Quandt C.A."/>
            <person name="Sperisen C."/>
            <person name="Tritt A."/>
            <person name="Tisserant E."/>
            <person name="Crous P.W."/>
            <person name="Henrissat B."/>
            <person name="Nehls U."/>
            <person name="Egli S."/>
            <person name="Spatafora J.W."/>
            <person name="Grigoriev I.V."/>
            <person name="Martin F.M."/>
        </authorList>
    </citation>
    <scope>NUCLEOTIDE SEQUENCE [LARGE SCALE GENOMIC DNA]</scope>
    <source>
        <strain evidence="1 2">CBS 459.81</strain>
    </source>
</reference>
<organism evidence="1 2">
    <name type="scientific">Lepidopterella palustris CBS 459.81</name>
    <dbReference type="NCBI Taxonomy" id="1314670"/>
    <lineage>
        <taxon>Eukaryota</taxon>
        <taxon>Fungi</taxon>
        <taxon>Dikarya</taxon>
        <taxon>Ascomycota</taxon>
        <taxon>Pezizomycotina</taxon>
        <taxon>Dothideomycetes</taxon>
        <taxon>Pleosporomycetidae</taxon>
        <taxon>Mytilinidiales</taxon>
        <taxon>Argynnaceae</taxon>
        <taxon>Lepidopterella</taxon>
    </lineage>
</organism>
<proteinExistence type="predicted"/>
<protein>
    <submittedName>
        <fullName evidence="1">Uncharacterized protein</fullName>
    </submittedName>
</protein>
<dbReference type="OrthoDB" id="4413570at2759"/>
<dbReference type="AlphaFoldDB" id="A0A8E2JKG7"/>
<evidence type="ECO:0000313" key="1">
    <source>
        <dbReference type="EMBL" id="OCK85784.1"/>
    </source>
</evidence>
<sequence length="423" mass="48193">MSFLKHLPPMLALPLELRDRIYADVLLYSHRSAQFLRVCRQIYLEAQKFIFKRPLSFDSQVELYGWLKMVGTKNLHHVTSVSLRLQDIDLSPLLSSLNRYMPRLHCWDLYEIELETLSDALLRLSNIHSFTISKATPYLNHSYLYREFLFSFSVLVGRCHKKLRHMTLEEDLPSLGFLASMQNLRSFQFTGSSIAPPGDAAAILTKLPLLTELAIVAQPAKPATPSFGAQRQFSARGHSQSLTADVLRNLRPLVSFAIHEESALGSSEGTFFNPDFFGALTDAHRLSLRTLRLSLDFNPDINCQSALHNFLHDSWVQRLDISWPNLDPEILERLLPRSIQSLRVSVESYAGAFDILWGIIRSRAETPFLHEVFLVADWATLDYCQDAYEVYGITSSELDLAVTELRHSGIRTLKTSHLGFDIK</sequence>
<dbReference type="EMBL" id="KV744813">
    <property type="protein sequence ID" value="OCK85784.1"/>
    <property type="molecule type" value="Genomic_DNA"/>
</dbReference>